<dbReference type="EMBL" id="BLLF01001116">
    <property type="protein sequence ID" value="GFH17236.1"/>
    <property type="molecule type" value="Genomic_DNA"/>
</dbReference>
<comment type="similarity">
    <text evidence="1">Belongs to the tubulin--tyrosine ligase family.</text>
</comment>
<evidence type="ECO:0000256" key="2">
    <source>
        <dbReference type="ARBA" id="ARBA00022598"/>
    </source>
</evidence>
<protein>
    <recommendedName>
        <fullName evidence="5">Tubulin--tyrosine ligase-like protein 9</fullName>
    </recommendedName>
</protein>
<accession>A0A699ZDI0</accession>
<evidence type="ECO:0000256" key="1">
    <source>
        <dbReference type="ARBA" id="ARBA00006820"/>
    </source>
</evidence>
<dbReference type="PROSITE" id="PS51221">
    <property type="entry name" value="TTL"/>
    <property type="match status" value="1"/>
</dbReference>
<dbReference type="GO" id="GO:0015631">
    <property type="term" value="F:tubulin binding"/>
    <property type="evidence" value="ECO:0007669"/>
    <property type="project" value="TreeGrafter"/>
</dbReference>
<evidence type="ECO:0000256" key="5">
    <source>
        <dbReference type="ARBA" id="ARBA00030445"/>
    </source>
</evidence>
<feature type="non-terminal residue" evidence="6">
    <location>
        <position position="130"/>
    </location>
</feature>
<dbReference type="PANTHER" id="PTHR12241:SF39">
    <property type="entry name" value="TUBULIN POLYGLUTAMYLASE TTLL9-RELATED"/>
    <property type="match status" value="1"/>
</dbReference>
<comment type="caution">
    <text evidence="6">The sequence shown here is derived from an EMBL/GenBank/DDBJ whole genome shotgun (WGS) entry which is preliminary data.</text>
</comment>
<dbReference type="GO" id="GO:0000226">
    <property type="term" value="P:microtubule cytoskeleton organization"/>
    <property type="evidence" value="ECO:0007669"/>
    <property type="project" value="TreeGrafter"/>
</dbReference>
<dbReference type="PANTHER" id="PTHR12241">
    <property type="entry name" value="TUBULIN POLYGLUTAMYLASE"/>
    <property type="match status" value="1"/>
</dbReference>
<keyword evidence="7" id="KW-1185">Reference proteome</keyword>
<evidence type="ECO:0000313" key="7">
    <source>
        <dbReference type="Proteomes" id="UP000485058"/>
    </source>
</evidence>
<name>A0A699ZDI0_HAELA</name>
<sequence>MANACVGSAQAKQAAGLHPLMVVRMLVKYAGIANSPVKAAFTEAGWRSTKTGPWSVCWGHIFTAEEFANLSEFQRVNHFPGTWELGRKDYLYRNVAALKRVKGDALNIVPRFFILPRDYDEFRADLERNP</sequence>
<dbReference type="AlphaFoldDB" id="A0A699ZDI0"/>
<organism evidence="6 7">
    <name type="scientific">Haematococcus lacustris</name>
    <name type="common">Green alga</name>
    <name type="synonym">Haematococcus pluvialis</name>
    <dbReference type="NCBI Taxonomy" id="44745"/>
    <lineage>
        <taxon>Eukaryota</taxon>
        <taxon>Viridiplantae</taxon>
        <taxon>Chlorophyta</taxon>
        <taxon>core chlorophytes</taxon>
        <taxon>Chlorophyceae</taxon>
        <taxon>CS clade</taxon>
        <taxon>Chlamydomonadales</taxon>
        <taxon>Haematococcaceae</taxon>
        <taxon>Haematococcus</taxon>
    </lineage>
</organism>
<evidence type="ECO:0000256" key="4">
    <source>
        <dbReference type="ARBA" id="ARBA00022840"/>
    </source>
</evidence>
<dbReference type="InterPro" id="IPR004344">
    <property type="entry name" value="TTL/TTLL_fam"/>
</dbReference>
<proteinExistence type="inferred from homology"/>
<dbReference type="GO" id="GO:0036064">
    <property type="term" value="C:ciliary basal body"/>
    <property type="evidence" value="ECO:0007669"/>
    <property type="project" value="TreeGrafter"/>
</dbReference>
<keyword evidence="4" id="KW-0067">ATP-binding</keyword>
<dbReference type="GO" id="GO:0005524">
    <property type="term" value="F:ATP binding"/>
    <property type="evidence" value="ECO:0007669"/>
    <property type="project" value="UniProtKB-KW"/>
</dbReference>
<dbReference type="GO" id="GO:0070740">
    <property type="term" value="F:tubulin-glutamic acid ligase activity"/>
    <property type="evidence" value="ECO:0007669"/>
    <property type="project" value="TreeGrafter"/>
</dbReference>
<gene>
    <name evidence="6" type="ORF">HaLaN_13825</name>
</gene>
<evidence type="ECO:0000313" key="6">
    <source>
        <dbReference type="EMBL" id="GFH17236.1"/>
    </source>
</evidence>
<dbReference type="Pfam" id="PF03133">
    <property type="entry name" value="TTL"/>
    <property type="match status" value="1"/>
</dbReference>
<reference evidence="6 7" key="1">
    <citation type="submission" date="2020-02" db="EMBL/GenBank/DDBJ databases">
        <title>Draft genome sequence of Haematococcus lacustris strain NIES-144.</title>
        <authorList>
            <person name="Morimoto D."/>
            <person name="Nakagawa S."/>
            <person name="Yoshida T."/>
            <person name="Sawayama S."/>
        </authorList>
    </citation>
    <scope>NUCLEOTIDE SEQUENCE [LARGE SCALE GENOMIC DNA]</scope>
    <source>
        <strain evidence="6 7">NIES-144</strain>
    </source>
</reference>
<dbReference type="Proteomes" id="UP000485058">
    <property type="component" value="Unassembled WGS sequence"/>
</dbReference>
<keyword evidence="2" id="KW-0436">Ligase</keyword>
<evidence type="ECO:0000256" key="3">
    <source>
        <dbReference type="ARBA" id="ARBA00022741"/>
    </source>
</evidence>
<keyword evidence="3" id="KW-0547">Nucleotide-binding</keyword>
<feature type="non-terminal residue" evidence="6">
    <location>
        <position position="1"/>
    </location>
</feature>